<dbReference type="EMBL" id="JAWQEG010002105">
    <property type="protein sequence ID" value="KAK3874386.1"/>
    <property type="molecule type" value="Genomic_DNA"/>
</dbReference>
<gene>
    <name evidence="1" type="ORF">Pcinc_020681</name>
</gene>
<reference evidence="1" key="1">
    <citation type="submission" date="2023-10" db="EMBL/GenBank/DDBJ databases">
        <title>Genome assemblies of two species of porcelain crab, Petrolisthes cinctipes and Petrolisthes manimaculis (Anomura: Porcellanidae).</title>
        <authorList>
            <person name="Angst P."/>
        </authorList>
    </citation>
    <scope>NUCLEOTIDE SEQUENCE</scope>
    <source>
        <strain evidence="1">PB745_01</strain>
        <tissue evidence="1">Gill</tissue>
    </source>
</reference>
<dbReference type="AlphaFoldDB" id="A0AAE1KG44"/>
<proteinExistence type="predicted"/>
<accession>A0AAE1KG44</accession>
<dbReference type="SUPFAM" id="SSF52047">
    <property type="entry name" value="RNI-like"/>
    <property type="match status" value="1"/>
</dbReference>
<comment type="caution">
    <text evidence="1">The sequence shown here is derived from an EMBL/GenBank/DDBJ whole genome shotgun (WGS) entry which is preliminary data.</text>
</comment>
<evidence type="ECO:0000313" key="2">
    <source>
        <dbReference type="Proteomes" id="UP001286313"/>
    </source>
</evidence>
<dbReference type="Proteomes" id="UP001286313">
    <property type="component" value="Unassembled WGS sequence"/>
</dbReference>
<organism evidence="1 2">
    <name type="scientific">Petrolisthes cinctipes</name>
    <name type="common">Flat porcelain crab</name>
    <dbReference type="NCBI Taxonomy" id="88211"/>
    <lineage>
        <taxon>Eukaryota</taxon>
        <taxon>Metazoa</taxon>
        <taxon>Ecdysozoa</taxon>
        <taxon>Arthropoda</taxon>
        <taxon>Crustacea</taxon>
        <taxon>Multicrustacea</taxon>
        <taxon>Malacostraca</taxon>
        <taxon>Eumalacostraca</taxon>
        <taxon>Eucarida</taxon>
        <taxon>Decapoda</taxon>
        <taxon>Pleocyemata</taxon>
        <taxon>Anomura</taxon>
        <taxon>Galatheoidea</taxon>
        <taxon>Porcellanidae</taxon>
        <taxon>Petrolisthes</taxon>
    </lineage>
</organism>
<sequence>METPGHYQIHDVEEEDADLQDLLPEFDIMEDDCYNILTTETMMKVLCEEDEGYEDASEVAFLDLMDSYYDSEDKRLVIDESACFPPSTDDDNDFPVLSYEDIVSNLPEQISLSDELTKVFFDNNTIESLVLSGNELTGDLDKYKELAFEVCVVHPNIKSINISNTYGVRDEERILKLFRISDTLLQLEHIDISYVHFSAPLYSPNRVFARRLW</sequence>
<protein>
    <submittedName>
        <fullName evidence="1">Uncharacterized protein</fullName>
    </submittedName>
</protein>
<name>A0AAE1KG44_PETCI</name>
<keyword evidence="2" id="KW-1185">Reference proteome</keyword>
<evidence type="ECO:0000313" key="1">
    <source>
        <dbReference type="EMBL" id="KAK3874386.1"/>
    </source>
</evidence>